<keyword evidence="1" id="KW-0732">Signal</keyword>
<feature type="chain" id="PRO_5004673546" evidence="1">
    <location>
        <begin position="20"/>
        <end position="555"/>
    </location>
</feature>
<evidence type="ECO:0000256" key="1">
    <source>
        <dbReference type="SAM" id="SignalP"/>
    </source>
</evidence>
<accession>U6ME91</accession>
<proteinExistence type="predicted"/>
<dbReference type="RefSeq" id="XP_013439708.1">
    <property type="nucleotide sequence ID" value="XM_013584254.1"/>
</dbReference>
<dbReference type="AlphaFoldDB" id="U6ME91"/>
<feature type="signal peptide" evidence="1">
    <location>
        <begin position="1"/>
        <end position="19"/>
    </location>
</feature>
<keyword evidence="3" id="KW-1185">Reference proteome</keyword>
<reference evidence="2" key="1">
    <citation type="submission" date="2013-10" db="EMBL/GenBank/DDBJ databases">
        <title>Genomic analysis of the causative agents of coccidiosis in chickens.</title>
        <authorList>
            <person name="Reid A.J."/>
            <person name="Blake D."/>
            <person name="Billington K."/>
            <person name="Browne H."/>
            <person name="Dunn M."/>
            <person name="Hung S."/>
            <person name="Kawahara F."/>
            <person name="Miranda-Saavedra D."/>
            <person name="Mourier T."/>
            <person name="Nagra H."/>
            <person name="Otto T.D."/>
            <person name="Rawlings N."/>
            <person name="Sanchez A."/>
            <person name="Sanders M."/>
            <person name="Subramaniam C."/>
            <person name="Tay Y."/>
            <person name="Dear P."/>
            <person name="Doerig C."/>
            <person name="Gruber A."/>
            <person name="Parkinson J."/>
            <person name="Shirley M."/>
            <person name="Wan K.L."/>
            <person name="Berriman M."/>
            <person name="Tomley F."/>
            <person name="Pain A."/>
        </authorList>
    </citation>
    <scope>NUCLEOTIDE SEQUENCE [LARGE SCALE GENOMIC DNA]</scope>
    <source>
        <strain evidence="2">Houghton</strain>
    </source>
</reference>
<dbReference type="VEuPathDB" id="ToxoDB:ENH_00013770"/>
<evidence type="ECO:0000313" key="3">
    <source>
        <dbReference type="Proteomes" id="UP000030754"/>
    </source>
</evidence>
<dbReference type="EMBL" id="HG722442">
    <property type="protein sequence ID" value="CDJ62346.1"/>
    <property type="molecule type" value="Genomic_DNA"/>
</dbReference>
<dbReference type="Pfam" id="PF11054">
    <property type="entry name" value="Surface_antigen"/>
    <property type="match status" value="2"/>
</dbReference>
<reference evidence="2" key="2">
    <citation type="submission" date="2013-10" db="EMBL/GenBank/DDBJ databases">
        <authorList>
            <person name="Aslett M."/>
        </authorList>
    </citation>
    <scope>NUCLEOTIDE SEQUENCE [LARGE SCALE GENOMIC DNA]</scope>
    <source>
        <strain evidence="2">Houghton</strain>
    </source>
</reference>
<name>U6ME91_9EIME</name>
<gene>
    <name evidence="2" type="ORF">ENH_00013770</name>
</gene>
<organism evidence="2 3">
    <name type="scientific">Eimeria necatrix</name>
    <dbReference type="NCBI Taxonomy" id="51315"/>
    <lineage>
        <taxon>Eukaryota</taxon>
        <taxon>Sar</taxon>
        <taxon>Alveolata</taxon>
        <taxon>Apicomplexa</taxon>
        <taxon>Conoidasida</taxon>
        <taxon>Coccidia</taxon>
        <taxon>Eucoccidiorida</taxon>
        <taxon>Eimeriorina</taxon>
        <taxon>Eimeriidae</taxon>
        <taxon>Eimeria</taxon>
    </lineage>
</organism>
<sequence>MFHWSLPLLLSTLFLVLSASPLGDSAEGGSNIKYTASLGQSVECLSEVNAAREAAGLPNFTAASDNNKLNDPTGTNLDDTNEWTKICKHLIPTEAPEAMAAPSALKPFEDGTYAFKSLTAAQPDCKETVDYWKAAYKNFTGLPPSKTDDETLYNNQDNVSFVALYNPSSSATADCRVVTCTQTTTTTTGGSDGEMLSTYADDGTTKTGYALICKTMPAVFGSNGSALFTQEQWDRIISSLTGSASTAVPSFVALAIEEGSLSNCIGDQLVASGMRQNNMWPQDNRHIAPRQHWKMLQWNLSPLLRISFLMLSATTLGSSQETEETVTYTASLGQSVQCLAEVNAAREAAGLANFKDADEQDQLSAPEPPQLEGESQWKKLCEHLIPQTENAAQSRTANPFEAGTYAFKSLTAEQPNCKETVDYWKAAYKNFTGLPPSKKEAGTLYDDQNNVSFVALYNPSSNATADCRVVTCTQTTTSTTEPEPEMVKTGGGSDTAKKGYALLCKTMPTAFASDNSAPFTQEQWDKILSSDTGSGSITAPSLAALAILTFGVMIL</sequence>
<dbReference type="InterPro" id="IPR021288">
    <property type="entry name" value="Surface_antigen"/>
</dbReference>
<dbReference type="GeneID" id="25471559"/>
<dbReference type="Proteomes" id="UP000030754">
    <property type="component" value="Unassembled WGS sequence"/>
</dbReference>
<evidence type="ECO:0000313" key="2">
    <source>
        <dbReference type="EMBL" id="CDJ62346.1"/>
    </source>
</evidence>
<protein>
    <submittedName>
        <fullName evidence="2">SAG family member</fullName>
    </submittedName>
</protein>
<dbReference type="OrthoDB" id="351457at2759"/>